<dbReference type="RefSeq" id="WP_379690288.1">
    <property type="nucleotide sequence ID" value="NZ_JBHMEX010000013.1"/>
</dbReference>
<accession>A0ABV5FHG0</accession>
<proteinExistence type="predicted"/>
<protein>
    <submittedName>
        <fullName evidence="2">Uncharacterized protein</fullName>
    </submittedName>
</protein>
<sequence>DFWIFGFLDFWIFGFLDFWIFVKPTVLQKSTLSQLLLANADLVRVSDFSKFNLYCLNLACLTI</sequence>
<name>A0ABV5FHG0_9FLAO</name>
<evidence type="ECO:0000256" key="1">
    <source>
        <dbReference type="SAM" id="Phobius"/>
    </source>
</evidence>
<keyword evidence="1" id="KW-1133">Transmembrane helix</keyword>
<dbReference type="Proteomes" id="UP001589589">
    <property type="component" value="Unassembled WGS sequence"/>
</dbReference>
<keyword evidence="1" id="KW-0472">Membrane</keyword>
<evidence type="ECO:0000313" key="3">
    <source>
        <dbReference type="Proteomes" id="UP001589589"/>
    </source>
</evidence>
<feature type="non-terminal residue" evidence="2">
    <location>
        <position position="1"/>
    </location>
</feature>
<organism evidence="2 3">
    <name type="scientific">Flavobacterium branchiarum</name>
    <dbReference type="NCBI Taxonomy" id="1114870"/>
    <lineage>
        <taxon>Bacteria</taxon>
        <taxon>Pseudomonadati</taxon>
        <taxon>Bacteroidota</taxon>
        <taxon>Flavobacteriia</taxon>
        <taxon>Flavobacteriales</taxon>
        <taxon>Flavobacteriaceae</taxon>
        <taxon>Flavobacterium</taxon>
    </lineage>
</organism>
<comment type="caution">
    <text evidence="2">The sequence shown here is derived from an EMBL/GenBank/DDBJ whole genome shotgun (WGS) entry which is preliminary data.</text>
</comment>
<reference evidence="2 3" key="1">
    <citation type="submission" date="2024-09" db="EMBL/GenBank/DDBJ databases">
        <authorList>
            <person name="Sun Q."/>
            <person name="Mori K."/>
        </authorList>
    </citation>
    <scope>NUCLEOTIDE SEQUENCE [LARGE SCALE GENOMIC DNA]</scope>
    <source>
        <strain evidence="2 3">CECT 7908</strain>
    </source>
</reference>
<gene>
    <name evidence="2" type="ORF">ACFFUQ_02975</name>
</gene>
<feature type="transmembrane region" description="Helical" evidence="1">
    <location>
        <begin position="6"/>
        <end position="22"/>
    </location>
</feature>
<evidence type="ECO:0000313" key="2">
    <source>
        <dbReference type="EMBL" id="MFB9062968.1"/>
    </source>
</evidence>
<dbReference type="EMBL" id="JBHMEX010000013">
    <property type="protein sequence ID" value="MFB9062968.1"/>
    <property type="molecule type" value="Genomic_DNA"/>
</dbReference>
<keyword evidence="1" id="KW-0812">Transmembrane</keyword>
<keyword evidence="3" id="KW-1185">Reference proteome</keyword>